<proteinExistence type="predicted"/>
<dbReference type="InterPro" id="IPR050098">
    <property type="entry name" value="TFPI/VKTCI-like"/>
</dbReference>
<dbReference type="PANTHER" id="PTHR10083:SF374">
    <property type="entry name" value="BPTI_KUNITZ INHIBITOR DOMAIN-CONTAINING PROTEIN"/>
    <property type="match status" value="1"/>
</dbReference>
<dbReference type="InParanoid" id="A0A672L1G1"/>
<dbReference type="GO" id="GO:0005615">
    <property type="term" value="C:extracellular space"/>
    <property type="evidence" value="ECO:0007669"/>
    <property type="project" value="TreeGrafter"/>
</dbReference>
<dbReference type="PROSITE" id="PS00280">
    <property type="entry name" value="BPTI_KUNITZ_1"/>
    <property type="match status" value="1"/>
</dbReference>
<accession>A0A672L1G1</accession>
<protein>
    <recommendedName>
        <fullName evidence="2">BPTI/Kunitz inhibitor domain-containing protein</fullName>
    </recommendedName>
</protein>
<reference evidence="3" key="2">
    <citation type="submission" date="2025-09" db="UniProtKB">
        <authorList>
            <consortium name="Ensembl"/>
        </authorList>
    </citation>
    <scope>IDENTIFICATION</scope>
</reference>
<dbReference type="GO" id="GO:0004867">
    <property type="term" value="F:serine-type endopeptidase inhibitor activity"/>
    <property type="evidence" value="ECO:0007669"/>
    <property type="project" value="InterPro"/>
</dbReference>
<feature type="domain" description="BPTI/Kunitz inhibitor" evidence="2">
    <location>
        <begin position="72"/>
        <end position="114"/>
    </location>
</feature>
<dbReference type="InterPro" id="IPR002223">
    <property type="entry name" value="Kunitz_BPTI"/>
</dbReference>
<dbReference type="PANTHER" id="PTHR10083">
    <property type="entry name" value="KUNITZ-TYPE PROTEASE INHIBITOR-RELATED"/>
    <property type="match status" value="1"/>
</dbReference>
<dbReference type="PRINTS" id="PR00759">
    <property type="entry name" value="BASICPTASE"/>
</dbReference>
<reference evidence="3" key="1">
    <citation type="submission" date="2025-08" db="UniProtKB">
        <authorList>
            <consortium name="Ensembl"/>
        </authorList>
    </citation>
    <scope>IDENTIFICATION</scope>
</reference>
<dbReference type="InterPro" id="IPR036880">
    <property type="entry name" value="Kunitz_BPTI_sf"/>
</dbReference>
<dbReference type="SMART" id="SM00131">
    <property type="entry name" value="KU"/>
    <property type="match status" value="2"/>
</dbReference>
<feature type="domain" description="BPTI/Kunitz inhibitor" evidence="2">
    <location>
        <begin position="1"/>
        <end position="38"/>
    </location>
</feature>
<dbReference type="Pfam" id="PF00014">
    <property type="entry name" value="Kunitz_BPTI"/>
    <property type="match status" value="2"/>
</dbReference>
<dbReference type="InterPro" id="IPR020901">
    <property type="entry name" value="Prtase_inh_Kunz-CS"/>
</dbReference>
<evidence type="ECO:0000259" key="2">
    <source>
        <dbReference type="PROSITE" id="PS50279"/>
    </source>
</evidence>
<organism evidence="3 4">
    <name type="scientific">Sinocyclocheilus grahami</name>
    <name type="common">Dianchi golden-line fish</name>
    <name type="synonym">Barbus grahami</name>
    <dbReference type="NCBI Taxonomy" id="75366"/>
    <lineage>
        <taxon>Eukaryota</taxon>
        <taxon>Metazoa</taxon>
        <taxon>Chordata</taxon>
        <taxon>Craniata</taxon>
        <taxon>Vertebrata</taxon>
        <taxon>Euteleostomi</taxon>
        <taxon>Actinopterygii</taxon>
        <taxon>Neopterygii</taxon>
        <taxon>Teleostei</taxon>
        <taxon>Ostariophysi</taxon>
        <taxon>Cypriniformes</taxon>
        <taxon>Cyprinidae</taxon>
        <taxon>Cyprininae</taxon>
        <taxon>Sinocyclocheilus</taxon>
    </lineage>
</organism>
<name>A0A672L1G1_SINGR</name>
<sequence length="150" mass="16778">MSRWYYSQQTKKCMHFWYGGCGGNENRFLTEDECFRECVSTGKLTELIVQTSATESENPPKDDSSIKGKDTFTLKLDAGSCSNFSVKWYFNVRSGGCVQFWYGGCDGNSNSHRSVKLMPLSEIMLLDSLNVQIAILFGAISSAEKNIAHV</sequence>
<keyword evidence="4" id="KW-1185">Reference proteome</keyword>
<dbReference type="CDD" id="cd22635">
    <property type="entry name" value="Kunitz_papilin"/>
    <property type="match status" value="1"/>
</dbReference>
<dbReference type="Gene3D" id="4.10.410.10">
    <property type="entry name" value="Pancreatic trypsin inhibitor Kunitz domain"/>
    <property type="match status" value="2"/>
</dbReference>
<evidence type="ECO:0000256" key="1">
    <source>
        <dbReference type="ARBA" id="ARBA00023157"/>
    </source>
</evidence>
<evidence type="ECO:0000313" key="4">
    <source>
        <dbReference type="Proteomes" id="UP000472262"/>
    </source>
</evidence>
<keyword evidence="1" id="KW-1015">Disulfide bond</keyword>
<dbReference type="Ensembl" id="ENSSGRT00000020739.1">
    <property type="protein sequence ID" value="ENSSGRP00000019207.1"/>
    <property type="gene ID" value="ENSSGRG00000011594.1"/>
</dbReference>
<dbReference type="AlphaFoldDB" id="A0A672L1G1"/>
<dbReference type="Proteomes" id="UP000472262">
    <property type="component" value="Unassembled WGS sequence"/>
</dbReference>
<evidence type="ECO:0000313" key="3">
    <source>
        <dbReference type="Ensembl" id="ENSSGRP00000019207.1"/>
    </source>
</evidence>
<dbReference type="SUPFAM" id="SSF57362">
    <property type="entry name" value="BPTI-like"/>
    <property type="match status" value="2"/>
</dbReference>
<dbReference type="PROSITE" id="PS50279">
    <property type="entry name" value="BPTI_KUNITZ_2"/>
    <property type="match status" value="2"/>
</dbReference>